<organism evidence="1 2">
    <name type="scientific">Entomophthora muscae</name>
    <dbReference type="NCBI Taxonomy" id="34485"/>
    <lineage>
        <taxon>Eukaryota</taxon>
        <taxon>Fungi</taxon>
        <taxon>Fungi incertae sedis</taxon>
        <taxon>Zoopagomycota</taxon>
        <taxon>Entomophthoromycotina</taxon>
        <taxon>Entomophthoromycetes</taxon>
        <taxon>Entomophthorales</taxon>
        <taxon>Entomophthoraceae</taxon>
        <taxon>Entomophthora</taxon>
    </lineage>
</organism>
<comment type="caution">
    <text evidence="1">The sequence shown here is derived from an EMBL/GenBank/DDBJ whole genome shotgun (WGS) entry which is preliminary data.</text>
</comment>
<proteinExistence type="predicted"/>
<dbReference type="EMBL" id="QTSX02002978">
    <property type="protein sequence ID" value="KAJ9072661.1"/>
    <property type="molecule type" value="Genomic_DNA"/>
</dbReference>
<protein>
    <submittedName>
        <fullName evidence="1">Uncharacterized protein</fullName>
    </submittedName>
</protein>
<evidence type="ECO:0000313" key="1">
    <source>
        <dbReference type="EMBL" id="KAJ9072661.1"/>
    </source>
</evidence>
<dbReference type="Proteomes" id="UP001165960">
    <property type="component" value="Unassembled WGS sequence"/>
</dbReference>
<gene>
    <name evidence="1" type="ORF">DSO57_1025011</name>
</gene>
<accession>A0ACC2TDL3</accession>
<name>A0ACC2TDL3_9FUNG</name>
<evidence type="ECO:0000313" key="2">
    <source>
        <dbReference type="Proteomes" id="UP001165960"/>
    </source>
</evidence>
<reference evidence="1" key="1">
    <citation type="submission" date="2022-04" db="EMBL/GenBank/DDBJ databases">
        <title>Genome of the entomopathogenic fungus Entomophthora muscae.</title>
        <authorList>
            <person name="Elya C."/>
            <person name="Lovett B.R."/>
            <person name="Lee E."/>
            <person name="Macias A.M."/>
            <person name="Hajek A.E."/>
            <person name="De Bivort B.L."/>
            <person name="Kasson M.T."/>
            <person name="De Fine Licht H.H."/>
            <person name="Stajich J.E."/>
        </authorList>
    </citation>
    <scope>NUCLEOTIDE SEQUENCE</scope>
    <source>
        <strain evidence="1">Berkeley</strain>
    </source>
</reference>
<keyword evidence="2" id="KW-1185">Reference proteome</keyword>
<sequence>MALHWSKLAKIVLGVTSIVHVFGCYFFLQWIPGRPIFLALVAFFIVNICLSWLLLMRKVNIKDPDEIEKEVKKPQVKTESLKGDIRRRKVGSPIQTAENEIEGSSQEVSKPKKKHRTSYILKINLAFQIILSVLALDFTFTSWVRDSYEELTYSRVTWVNDTSVHIFSRFPKQTQIKIEYKSSLAEKWNYFDFQNAGAESDYTYIVKLDGLEPSTKYEYRFAEAQVVQGSVKELLPKPLSGEEIYRFTTSPIPFSRTKLYFGAGSCIKPDFPYTPLVNKGIRGFKALNHFDFQYLLFLGDFIYADTPFYFGPSVGSYRRFYRQIYADADVRSFAEKIPILHAYDDHEILNNWDKNETFPFENAMTAYSEYQGYGPYLTSEDENSYYSMTHGDIGFFFWDTRRFRSNGAEVDSPEKTMLGKTQKESFKKWIHDTKDSIRVRFIVSSVPLTYNWVIADAAQDTWKGYKHERQELLEFLAPIPNVFFLSGDRHEVAIVNLPFNKIEFSLSPINQFFGPIQTFKPDGSAPEFDPTVLYYRHGNIKFGGFFIDTQSRADGRPLIAVSVYSDMPGNFHDNHFDPKVIAPDSPHSFSNLKVPLASIKAKVVTNFDFSAETALEDYLESHLYSGVFNPLVEPVMHLFWLGE</sequence>